<comment type="caution">
    <text evidence="1">The sequence shown here is derived from an EMBL/GenBank/DDBJ whole genome shotgun (WGS) entry which is preliminary data.</text>
</comment>
<evidence type="ECO:0000313" key="2">
    <source>
        <dbReference type="Proteomes" id="UP000180215"/>
    </source>
</evidence>
<name>A0A1S1NK14_METEX</name>
<evidence type="ECO:0000313" key="1">
    <source>
        <dbReference type="EMBL" id="OHV04419.1"/>
    </source>
</evidence>
<gene>
    <name evidence="1" type="ORF">BK022_27535</name>
</gene>
<accession>A0A1S1NK14</accession>
<organism evidence="1 2">
    <name type="scientific">Methylorubrum extorquens</name>
    <name type="common">Methylobacterium dichloromethanicum</name>
    <name type="synonym">Methylobacterium extorquens</name>
    <dbReference type="NCBI Taxonomy" id="408"/>
    <lineage>
        <taxon>Bacteria</taxon>
        <taxon>Pseudomonadati</taxon>
        <taxon>Pseudomonadota</taxon>
        <taxon>Alphaproteobacteria</taxon>
        <taxon>Hyphomicrobiales</taxon>
        <taxon>Methylobacteriaceae</taxon>
        <taxon>Methylorubrum</taxon>
    </lineage>
</organism>
<reference evidence="1 2" key="1">
    <citation type="submission" date="2016-10" db="EMBL/GenBank/DDBJ databases">
        <title>Draft genome sequence of Methylobacterium extorquens CP3, a seed endophyte of Crotalaria pumila with plant growth-promoting and metal tolerance properties.</title>
        <authorList>
            <person name="Sanchez-Lopez A.S."/>
            <person name="Van Hamme J.D."/>
            <person name="Thijs S."/>
            <person name="Mcammond B.M."/>
            <person name="Stevens V."/>
            <person name="Gonzalez-Chavez M.D.C."/>
            <person name="Vangronsveld J."/>
        </authorList>
    </citation>
    <scope>NUCLEOTIDE SEQUENCE [LARGE SCALE GENOMIC DNA]</scope>
    <source>
        <strain evidence="1 2">CP3</strain>
    </source>
</reference>
<sequence length="133" mass="14808">MRLEVEGQPPIEKVGEAKLRAILSKLRSYGPASFASLTDEAGNYLQVAGGGVTCMIERREASTRRHFRAFQDKKSEAFADGTLLVFGGGKIKMHADEWFTSKDVQAVFVSFLRGEPLPEHVHWRDISEVVDQA</sequence>
<dbReference type="Proteomes" id="UP000180215">
    <property type="component" value="Unassembled WGS sequence"/>
</dbReference>
<proteinExistence type="predicted"/>
<protein>
    <submittedName>
        <fullName evidence="1">Uncharacterized protein</fullName>
    </submittedName>
</protein>
<dbReference type="AlphaFoldDB" id="A0A1S1NK14"/>
<dbReference type="EMBL" id="MNAO01000695">
    <property type="protein sequence ID" value="OHV04419.1"/>
    <property type="molecule type" value="Genomic_DNA"/>
</dbReference>